<dbReference type="PANTHER" id="PTHR23108:SF3">
    <property type="entry name" value="METHYLTRANSFERASE FAMILY PROTEIN"/>
    <property type="match status" value="1"/>
</dbReference>
<dbReference type="OMA" id="CMKFLIN"/>
<evidence type="ECO:0000313" key="1">
    <source>
        <dbReference type="EMBL" id="KAH9317834.1"/>
    </source>
</evidence>
<protein>
    <submittedName>
        <fullName evidence="1">Uncharacterized protein</fullName>
    </submittedName>
</protein>
<evidence type="ECO:0000313" key="2">
    <source>
        <dbReference type="Proteomes" id="UP000824469"/>
    </source>
</evidence>
<dbReference type="PANTHER" id="PTHR23108">
    <property type="entry name" value="METHYLTRANSFERASE-RELATED"/>
    <property type="match status" value="1"/>
</dbReference>
<dbReference type="EMBL" id="JAHRHJ020000004">
    <property type="protein sequence ID" value="KAH9317834.1"/>
    <property type="molecule type" value="Genomic_DNA"/>
</dbReference>
<keyword evidence="2" id="KW-1185">Reference proteome</keyword>
<dbReference type="InterPro" id="IPR038899">
    <property type="entry name" value="METTL22"/>
</dbReference>
<dbReference type="GO" id="GO:0005634">
    <property type="term" value="C:nucleus"/>
    <property type="evidence" value="ECO:0007669"/>
    <property type="project" value="TreeGrafter"/>
</dbReference>
<name>A0AA38GAI8_TAXCH</name>
<feature type="non-terminal residue" evidence="1">
    <location>
        <position position="1"/>
    </location>
</feature>
<reference evidence="1 2" key="1">
    <citation type="journal article" date="2021" name="Nat. Plants">
        <title>The Taxus genome provides insights into paclitaxel biosynthesis.</title>
        <authorList>
            <person name="Xiong X."/>
            <person name="Gou J."/>
            <person name="Liao Q."/>
            <person name="Li Y."/>
            <person name="Zhou Q."/>
            <person name="Bi G."/>
            <person name="Li C."/>
            <person name="Du R."/>
            <person name="Wang X."/>
            <person name="Sun T."/>
            <person name="Guo L."/>
            <person name="Liang H."/>
            <person name="Lu P."/>
            <person name="Wu Y."/>
            <person name="Zhang Z."/>
            <person name="Ro D.K."/>
            <person name="Shang Y."/>
            <person name="Huang S."/>
            <person name="Yan J."/>
        </authorList>
    </citation>
    <scope>NUCLEOTIDE SEQUENCE [LARGE SCALE GENOMIC DNA]</scope>
    <source>
        <strain evidence="1">Ta-2019</strain>
    </source>
</reference>
<sequence>MEIESQNIQHRQDNDDDDCVCLDESFFVNQSYETQTFTYGSHVLRLLCLDSASTDYDLTGQLVWPGAELLNNHLAQNSDFLTARSVIELGSGVGVTGLLCSQFCRQVLMTDHNDIVLKVLRQNIGLQSPAETLSCA</sequence>
<dbReference type="Pfam" id="PF10294">
    <property type="entry name" value="Methyltransf_16"/>
    <property type="match status" value="1"/>
</dbReference>
<comment type="caution">
    <text evidence="1">The sequence shown here is derived from an EMBL/GenBank/DDBJ whole genome shotgun (WGS) entry which is preliminary data.</text>
</comment>
<dbReference type="Gene3D" id="3.40.50.150">
    <property type="entry name" value="Vaccinia Virus protein VP39"/>
    <property type="match status" value="1"/>
</dbReference>
<dbReference type="GO" id="GO:0008276">
    <property type="term" value="F:protein methyltransferase activity"/>
    <property type="evidence" value="ECO:0007669"/>
    <property type="project" value="InterPro"/>
</dbReference>
<organism evidence="1 2">
    <name type="scientific">Taxus chinensis</name>
    <name type="common">Chinese yew</name>
    <name type="synonym">Taxus wallichiana var. chinensis</name>
    <dbReference type="NCBI Taxonomy" id="29808"/>
    <lineage>
        <taxon>Eukaryota</taxon>
        <taxon>Viridiplantae</taxon>
        <taxon>Streptophyta</taxon>
        <taxon>Embryophyta</taxon>
        <taxon>Tracheophyta</taxon>
        <taxon>Spermatophyta</taxon>
        <taxon>Pinopsida</taxon>
        <taxon>Pinidae</taxon>
        <taxon>Conifers II</taxon>
        <taxon>Cupressales</taxon>
        <taxon>Taxaceae</taxon>
        <taxon>Taxus</taxon>
    </lineage>
</organism>
<proteinExistence type="predicted"/>
<accession>A0AA38GAI8</accession>
<gene>
    <name evidence="1" type="ORF">KI387_019603</name>
</gene>
<dbReference type="SUPFAM" id="SSF53335">
    <property type="entry name" value="S-adenosyl-L-methionine-dependent methyltransferases"/>
    <property type="match status" value="1"/>
</dbReference>
<dbReference type="AlphaFoldDB" id="A0AA38GAI8"/>
<dbReference type="InterPro" id="IPR029063">
    <property type="entry name" value="SAM-dependent_MTases_sf"/>
</dbReference>
<dbReference type="Proteomes" id="UP000824469">
    <property type="component" value="Unassembled WGS sequence"/>
</dbReference>
<dbReference type="InterPro" id="IPR019410">
    <property type="entry name" value="Methyltransf_16"/>
</dbReference>